<keyword evidence="1" id="KW-0812">Transmembrane</keyword>
<comment type="caution">
    <text evidence="2">The sequence shown here is derived from an EMBL/GenBank/DDBJ whole genome shotgun (WGS) entry which is preliminary data.</text>
</comment>
<organism evidence="2 4">
    <name type="scientific">Streptococcus acidominimus</name>
    <dbReference type="NCBI Taxonomy" id="1326"/>
    <lineage>
        <taxon>Bacteria</taxon>
        <taxon>Bacillati</taxon>
        <taxon>Bacillota</taxon>
        <taxon>Bacilli</taxon>
        <taxon>Lactobacillales</taxon>
        <taxon>Streptococcaceae</taxon>
        <taxon>Streptococcus</taxon>
    </lineage>
</organism>
<proteinExistence type="predicted"/>
<dbReference type="OrthoDB" id="2224564at2"/>
<dbReference type="Pfam" id="PF11676">
    <property type="entry name" value="DUF3272"/>
    <property type="match status" value="1"/>
</dbReference>
<evidence type="ECO:0000313" key="5">
    <source>
        <dbReference type="Proteomes" id="UP000297747"/>
    </source>
</evidence>
<dbReference type="Proteomes" id="UP000186437">
    <property type="component" value="Unassembled WGS sequence"/>
</dbReference>
<evidence type="ECO:0000313" key="4">
    <source>
        <dbReference type="Proteomes" id="UP000186437"/>
    </source>
</evidence>
<evidence type="ECO:0000313" key="3">
    <source>
        <dbReference type="EMBL" id="TFU30564.1"/>
    </source>
</evidence>
<evidence type="ECO:0000313" key="2">
    <source>
        <dbReference type="EMBL" id="OLF49328.1"/>
    </source>
</evidence>
<keyword evidence="4" id="KW-1185">Reference proteome</keyword>
<dbReference type="AlphaFoldDB" id="A0A1Q8EC10"/>
<dbReference type="EMBL" id="MSJL01000038">
    <property type="protein sequence ID" value="OLF49328.1"/>
    <property type="molecule type" value="Genomic_DNA"/>
</dbReference>
<reference evidence="4" key="1">
    <citation type="submission" date="2016-12" db="EMBL/GenBank/DDBJ databases">
        <authorList>
            <person name="Gulvik C.A."/>
        </authorList>
    </citation>
    <scope>NUCLEOTIDE SEQUENCE [LARGE SCALE GENOMIC DNA]</scope>
    <source>
        <strain evidence="4">ATCC 51725</strain>
    </source>
</reference>
<name>A0A1Q8EC10_STRAI</name>
<gene>
    <name evidence="2" type="ORF">BU200_07980</name>
    <name evidence="3" type="ORF">E4U01_05785</name>
</gene>
<sequence>MRVTKFIFLAITTALATYWMNEAFLAGNYFWASIYGFFVIRNLRLSYRVSKVIQVLENLTKKID</sequence>
<accession>A0A1Q8EC10</accession>
<feature type="transmembrane region" description="Helical" evidence="1">
    <location>
        <begin position="26"/>
        <end position="43"/>
    </location>
</feature>
<dbReference type="Proteomes" id="UP000297747">
    <property type="component" value="Unassembled WGS sequence"/>
</dbReference>
<dbReference type="InterPro" id="IPR021690">
    <property type="entry name" value="DUF3272"/>
</dbReference>
<dbReference type="EMBL" id="SPQA01000017">
    <property type="protein sequence ID" value="TFU30564.1"/>
    <property type="molecule type" value="Genomic_DNA"/>
</dbReference>
<evidence type="ECO:0000256" key="1">
    <source>
        <dbReference type="SAM" id="Phobius"/>
    </source>
</evidence>
<keyword evidence="1" id="KW-0472">Membrane</keyword>
<dbReference type="RefSeq" id="WP_075099662.1">
    <property type="nucleotide sequence ID" value="NZ_CAKOCW010000013.1"/>
</dbReference>
<reference evidence="2" key="2">
    <citation type="submission" date="2016-12" db="EMBL/GenBank/DDBJ databases">
        <authorList>
            <person name="Song W.-J."/>
            <person name="Kurnit D.M."/>
        </authorList>
    </citation>
    <scope>NUCLEOTIDE SEQUENCE [LARGE SCALE GENOMIC DNA]</scope>
    <source>
        <strain evidence="2">ATCC 51725</strain>
    </source>
</reference>
<keyword evidence="1" id="KW-1133">Transmembrane helix</keyword>
<protein>
    <submittedName>
        <fullName evidence="3">DUF3272 family protein</fullName>
    </submittedName>
</protein>
<reference evidence="3 5" key="3">
    <citation type="submission" date="2019-03" db="EMBL/GenBank/DDBJ databases">
        <title>Diversity of the mouse oral microbiome.</title>
        <authorList>
            <person name="Joseph S."/>
            <person name="Aduse-Opoku J."/>
            <person name="Curtis M."/>
            <person name="Wade W."/>
            <person name="Hashim A."/>
        </authorList>
    </citation>
    <scope>NUCLEOTIDE SEQUENCE [LARGE SCALE GENOMIC DNA]</scope>
    <source>
        <strain evidence="3 5">HT4</strain>
    </source>
</reference>